<dbReference type="Gene3D" id="3.40.50.2000">
    <property type="entry name" value="Glycogen Phosphorylase B"/>
    <property type="match status" value="2"/>
</dbReference>
<dbReference type="RefSeq" id="WP_118430194.1">
    <property type="nucleotide sequence ID" value="NZ_CP043529.1"/>
</dbReference>
<gene>
    <name evidence="1" type="ORF">VIC01_02857</name>
</gene>
<dbReference type="PANTHER" id="PTHR45947:SF3">
    <property type="entry name" value="SULFOQUINOVOSYL TRANSFERASE SQD2"/>
    <property type="match status" value="1"/>
</dbReference>
<dbReference type="CDD" id="cd03801">
    <property type="entry name" value="GT4_PimA-like"/>
    <property type="match status" value="1"/>
</dbReference>
<dbReference type="EMBL" id="CP043529">
    <property type="protein sequence ID" value="QEW37273.1"/>
    <property type="molecule type" value="Genomic_DNA"/>
</dbReference>
<protein>
    <submittedName>
        <fullName evidence="1">Glycogen synthase</fullName>
        <ecNumber evidence="1">2.4.1.11</ecNumber>
    </submittedName>
</protein>
<dbReference type="InterPro" id="IPR050194">
    <property type="entry name" value="Glycosyltransferase_grp1"/>
</dbReference>
<evidence type="ECO:0000313" key="1">
    <source>
        <dbReference type="EMBL" id="QEW37273.1"/>
    </source>
</evidence>
<dbReference type="AlphaFoldDB" id="A0A5P3AW33"/>
<dbReference type="EC" id="2.4.1.11" evidence="1"/>
<name>A0A5P3AW33_PHOVU</name>
<keyword evidence="1" id="KW-0328">Glycosyltransferase</keyword>
<sequence length="416" mass="48086">MKVLLVHPGKQHSFETAKALKEAGVFYKYVTTVYDKDNSLTNKIKHLLKGKNLKKANTRKCPYLKDEEVIQIYEWWGLLVLLISKLPFLSKLYFHLNIALSNHFADKAAQIAIKENVDAIIVYDGISRKGLKYIKTQAPQITTIMDVSISMRPFMKANFEKDMKNYHHNGFYKEEAYLWNIKYEKVIREELKYVDYFFSPSNIVTKSLEFCGIDRKKIKIVPYGVNINKFQFTEKKNTNNKALKLIYVGQISYRKGLHHLLKIIKEYSPNEIEINLAGSFNENNEIIKQYHGINNINFLGFVTHDILAQKYQDADLFVFPTLGEGYGMVVLEALSTGTPVLISNLAGGDDAIENYKNGLVYEATSEASLKSALDWFIEHRDMIPQMSKEAYETAQKLTWEKYHKLYAENILNILNK</sequence>
<dbReference type="Proteomes" id="UP000326091">
    <property type="component" value="Chromosome"/>
</dbReference>
<dbReference type="Pfam" id="PF00534">
    <property type="entry name" value="Glycos_transf_1"/>
    <property type="match status" value="1"/>
</dbReference>
<evidence type="ECO:0000313" key="2">
    <source>
        <dbReference type="Proteomes" id="UP000326091"/>
    </source>
</evidence>
<proteinExistence type="predicted"/>
<organism evidence="1 2">
    <name type="scientific">Phocaeicola vulgatus</name>
    <name type="common">Bacteroides vulgatus</name>
    <dbReference type="NCBI Taxonomy" id="821"/>
    <lineage>
        <taxon>Bacteria</taxon>
        <taxon>Pseudomonadati</taxon>
        <taxon>Bacteroidota</taxon>
        <taxon>Bacteroidia</taxon>
        <taxon>Bacteroidales</taxon>
        <taxon>Bacteroidaceae</taxon>
        <taxon>Phocaeicola</taxon>
    </lineage>
</organism>
<keyword evidence="1" id="KW-0808">Transferase</keyword>
<dbReference type="InterPro" id="IPR001296">
    <property type="entry name" value="Glyco_trans_1"/>
</dbReference>
<accession>A0A5P3AW33</accession>
<dbReference type="PANTHER" id="PTHR45947">
    <property type="entry name" value="SULFOQUINOVOSYL TRANSFERASE SQD2"/>
    <property type="match status" value="1"/>
</dbReference>
<reference evidence="1 2" key="1">
    <citation type="submission" date="2019-09" db="EMBL/GenBank/DDBJ databases">
        <title>Commensal-derived Metabolites Govern Vibrio cholerae Pathogenesis in Host.</title>
        <authorList>
            <person name="Yoon S.S."/>
            <person name="Yoon M.Y."/>
        </authorList>
    </citation>
    <scope>NUCLEOTIDE SEQUENCE [LARGE SCALE GENOMIC DNA]</scope>
    <source>
        <strain evidence="1 2">VIC01</strain>
    </source>
</reference>
<dbReference type="SUPFAM" id="SSF53756">
    <property type="entry name" value="UDP-Glycosyltransferase/glycogen phosphorylase"/>
    <property type="match status" value="1"/>
</dbReference>
<dbReference type="GO" id="GO:0004373">
    <property type="term" value="F:alpha-1,4-glucan glucosyltransferase (UDP-glucose donor) activity"/>
    <property type="evidence" value="ECO:0007669"/>
    <property type="project" value="UniProtKB-EC"/>
</dbReference>